<dbReference type="EMBL" id="VSSQ01094579">
    <property type="protein sequence ID" value="MPN39007.1"/>
    <property type="molecule type" value="Genomic_DNA"/>
</dbReference>
<gene>
    <name evidence="1" type="ORF">SDC9_186533</name>
</gene>
<organism evidence="1">
    <name type="scientific">bioreactor metagenome</name>
    <dbReference type="NCBI Taxonomy" id="1076179"/>
    <lineage>
        <taxon>unclassified sequences</taxon>
        <taxon>metagenomes</taxon>
        <taxon>ecological metagenomes</taxon>
    </lineage>
</organism>
<name>A0A645HJ58_9ZZZZ</name>
<evidence type="ECO:0000313" key="1">
    <source>
        <dbReference type="EMBL" id="MPN39007.1"/>
    </source>
</evidence>
<comment type="caution">
    <text evidence="1">The sequence shown here is derived from an EMBL/GenBank/DDBJ whole genome shotgun (WGS) entry which is preliminary data.</text>
</comment>
<accession>A0A645HJ58</accession>
<proteinExistence type="predicted"/>
<protein>
    <submittedName>
        <fullName evidence="1">Uncharacterized protein</fullName>
    </submittedName>
</protein>
<dbReference type="AlphaFoldDB" id="A0A645HJ58"/>
<reference evidence="1" key="1">
    <citation type="submission" date="2019-08" db="EMBL/GenBank/DDBJ databases">
        <authorList>
            <person name="Kucharzyk K."/>
            <person name="Murdoch R.W."/>
            <person name="Higgins S."/>
            <person name="Loffler F."/>
        </authorList>
    </citation>
    <scope>NUCLEOTIDE SEQUENCE</scope>
</reference>
<sequence>MINKQHDKEAVKLALELYNIEGYKEYLDKKNIKEFIGDVNI</sequence>